<sequence length="420" mass="46268">MNLLLVVLDSVRAANCSLYGYPRQTTPTLESLADEATVYEQARAPSNWSLPSHVSLFTGLQTSAHRVTVHDALEPGHTVWDDFADAGYDTGLFTENGFVASHPAGLDEPFDTVVTVPDGEYPEGQRPDGFYYADAMLDWTSERDEWAACLNLMDAHRPYQPAQEYDHWGDRDARRLQADLPIRWEFPVHGGDVPYWHLSGLESLYDGGIRQADAVLGTVVERLRARGEYDDTLLIVCGDHGEGFGEFGRLSGQPRAAAHIVPTTESLLHVPLVVKRPRQREGRTVTDPAALTAIPQVANAAREGHRTTCAREQVLASKQPVTGELRRRYESAVTDPGPFFRESRVVYEQTPSGVRKTYSWGDAVGTVQVPRAGSVGQPSDRGRDRLSAAFRPVEAAGVRQVGRGEPADETKEQLAALGYF</sequence>
<dbReference type="InterPro" id="IPR000917">
    <property type="entry name" value="Sulfatase_N"/>
</dbReference>
<protein>
    <submittedName>
        <fullName evidence="3">Sulfatase</fullName>
    </submittedName>
</protein>
<dbReference type="Pfam" id="PF00884">
    <property type="entry name" value="Sulfatase"/>
    <property type="match status" value="1"/>
</dbReference>
<comment type="PTM">
    <text evidence="1">The conversion to 3-oxoalanine (also known as C-formylglycine, FGly), of a serine or cysteine residue in prokaryotes and of a cysteine residue in eukaryotes, is critical for catalytic activity.</text>
</comment>
<evidence type="ECO:0000313" key="4">
    <source>
        <dbReference type="Proteomes" id="UP000289691"/>
    </source>
</evidence>
<dbReference type="SUPFAM" id="SSF53649">
    <property type="entry name" value="Alkaline phosphatase-like"/>
    <property type="match status" value="1"/>
</dbReference>
<feature type="modified residue" description="3-oxoalanine (Ser)" evidence="1">
    <location>
        <position position="49"/>
    </location>
</feature>
<accession>A0A498KUS1</accession>
<dbReference type="Gene3D" id="3.40.720.10">
    <property type="entry name" value="Alkaline Phosphatase, subunit A"/>
    <property type="match status" value="1"/>
</dbReference>
<dbReference type="EMBL" id="RDFA01000005">
    <property type="protein sequence ID" value="RXK47994.1"/>
    <property type="molecule type" value="Genomic_DNA"/>
</dbReference>
<dbReference type="InterPro" id="IPR052701">
    <property type="entry name" value="GAG_Ulvan_Degrading_Sulfatases"/>
</dbReference>
<dbReference type="AlphaFoldDB" id="A0A498KUS1"/>
<reference evidence="3 4" key="1">
    <citation type="submission" date="2019-01" db="EMBL/GenBank/DDBJ databases">
        <title>Halorientalis sp. F13-25 a new haloarchaeum isolated from hypersaline water.</title>
        <authorList>
            <person name="Ana D.-V."/>
            <person name="Cristina S.-P."/>
            <person name="Antonio V."/>
        </authorList>
    </citation>
    <scope>NUCLEOTIDE SEQUENCE [LARGE SCALE GENOMIC DNA]</scope>
    <source>
        <strain evidence="3 4">F13-25</strain>
    </source>
</reference>
<gene>
    <name evidence="3" type="ORF">EAF64_15285</name>
</gene>
<evidence type="ECO:0000259" key="2">
    <source>
        <dbReference type="Pfam" id="PF00884"/>
    </source>
</evidence>
<evidence type="ECO:0000256" key="1">
    <source>
        <dbReference type="PIRSR" id="PIRSR600917-52"/>
    </source>
</evidence>
<organism evidence="3 4">
    <name type="scientific">Halorientalis pallida</name>
    <dbReference type="NCBI Taxonomy" id="2479928"/>
    <lineage>
        <taxon>Archaea</taxon>
        <taxon>Methanobacteriati</taxon>
        <taxon>Methanobacteriota</taxon>
        <taxon>Stenosarchaea group</taxon>
        <taxon>Halobacteria</taxon>
        <taxon>Halobacteriales</taxon>
        <taxon>Haloarculaceae</taxon>
        <taxon>Halorientalis</taxon>
    </lineage>
</organism>
<evidence type="ECO:0000313" key="3">
    <source>
        <dbReference type="EMBL" id="RXK47994.1"/>
    </source>
</evidence>
<comment type="caution">
    <text evidence="3">The sequence shown here is derived from an EMBL/GenBank/DDBJ whole genome shotgun (WGS) entry which is preliminary data.</text>
</comment>
<dbReference type="CDD" id="cd16148">
    <property type="entry name" value="sulfatase_like"/>
    <property type="match status" value="1"/>
</dbReference>
<dbReference type="RefSeq" id="WP_129069846.1">
    <property type="nucleotide sequence ID" value="NZ_RDFA01000005.1"/>
</dbReference>
<dbReference type="PANTHER" id="PTHR43751">
    <property type="entry name" value="SULFATASE"/>
    <property type="match status" value="1"/>
</dbReference>
<proteinExistence type="predicted"/>
<keyword evidence="4" id="KW-1185">Reference proteome</keyword>
<feature type="domain" description="Sulfatase N-terminal" evidence="2">
    <location>
        <begin position="2"/>
        <end position="282"/>
    </location>
</feature>
<name>A0A498KUS1_9EURY</name>
<dbReference type="OrthoDB" id="102174at2157"/>
<dbReference type="InterPro" id="IPR017850">
    <property type="entry name" value="Alkaline_phosphatase_core_sf"/>
</dbReference>
<dbReference type="PANTHER" id="PTHR43751:SF3">
    <property type="entry name" value="SULFATASE N-TERMINAL DOMAIN-CONTAINING PROTEIN"/>
    <property type="match status" value="1"/>
</dbReference>
<dbReference type="Proteomes" id="UP000289691">
    <property type="component" value="Unassembled WGS sequence"/>
</dbReference>